<dbReference type="AlphaFoldDB" id="A6YFN0"/>
<sequence>MTQFMEEGEAADIGIVGAVEDHYRHGTVEQGKPLAFPRLYSAHLENEDSQVFYQRDPLLEGFAAVCRGVIIRNGKTCTEPLARFFRAVENKVIKGEICRGSEFQEDLAPVESTIHLTHKSKAGGRCPLSSKIRGAGGPVYLRQCRPHKERDGLPI</sequence>
<proteinExistence type="predicted"/>
<name>A6YFN0_9MICC</name>
<geneLocation type="plasmid" evidence="1">
    <name>pSI-1</name>
</geneLocation>
<protein>
    <submittedName>
        <fullName evidence="1">Uncharacterized protein</fullName>
    </submittedName>
</protein>
<keyword evidence="1" id="KW-0614">Plasmid</keyword>
<evidence type="ECO:0000313" key="1">
    <source>
        <dbReference type="EMBL" id="ABR67034.1"/>
    </source>
</evidence>
<organism evidence="1">
    <name type="scientific">Arthrobacter sp. AK-1</name>
    <dbReference type="NCBI Taxonomy" id="415095"/>
    <lineage>
        <taxon>Bacteria</taxon>
        <taxon>Bacillati</taxon>
        <taxon>Actinomycetota</taxon>
        <taxon>Actinomycetes</taxon>
        <taxon>Micrococcales</taxon>
        <taxon>Micrococcaceae</taxon>
        <taxon>Arthrobacter</taxon>
    </lineage>
</organism>
<reference evidence="1" key="2">
    <citation type="journal article" date="2008" name="Plasmid">
        <title>Comparative analysis of eight Arthrobacter plasmids.</title>
        <authorList>
            <person name="Jerke K."/>
            <person name="Nakatsu C.H."/>
            <person name="Beasley F."/>
            <person name="Konopka A."/>
        </authorList>
    </citation>
    <scope>NUCLEOTIDE SEQUENCE</scope>
    <source>
        <strain evidence="1">AK-1</strain>
        <plasmid evidence="1">pSI-1</plasmid>
    </source>
</reference>
<accession>A6YFN0</accession>
<reference evidence="1" key="1">
    <citation type="submission" date="2007-03" db="EMBL/GenBank/DDBJ databases">
        <authorList>
            <person name="Jerke K.H."/>
            <person name="Nakatsu C.H."/>
            <person name="Konopka A.E."/>
        </authorList>
    </citation>
    <scope>NUCLEOTIDE SEQUENCE</scope>
    <source>
        <strain evidence="1">AK-1</strain>
        <plasmid evidence="1">pSI-1</plasmid>
    </source>
</reference>
<dbReference type="EMBL" id="EF495211">
    <property type="protein sequence ID" value="ABR67034.1"/>
    <property type="molecule type" value="Genomic_DNA"/>
</dbReference>